<comment type="caution">
    <text evidence="1">The sequence shown here is derived from an EMBL/GenBank/DDBJ whole genome shotgun (WGS) entry which is preliminary data.</text>
</comment>
<dbReference type="GO" id="GO:0004519">
    <property type="term" value="F:endonuclease activity"/>
    <property type="evidence" value="ECO:0007669"/>
    <property type="project" value="UniProtKB-KW"/>
</dbReference>
<keyword evidence="1" id="KW-0255">Endonuclease</keyword>
<gene>
    <name evidence="1" type="ORF">PPSIR1_29413</name>
</gene>
<evidence type="ECO:0000313" key="1">
    <source>
        <dbReference type="EMBL" id="EDM78652.1"/>
    </source>
</evidence>
<accession>A6G650</accession>
<keyword evidence="1" id="KW-0540">Nuclease</keyword>
<organism evidence="1 2">
    <name type="scientific">Plesiocystis pacifica SIR-1</name>
    <dbReference type="NCBI Taxonomy" id="391625"/>
    <lineage>
        <taxon>Bacteria</taxon>
        <taxon>Pseudomonadati</taxon>
        <taxon>Myxococcota</taxon>
        <taxon>Polyangia</taxon>
        <taxon>Nannocystales</taxon>
        <taxon>Nannocystaceae</taxon>
        <taxon>Plesiocystis</taxon>
    </lineage>
</organism>
<reference evidence="1 2" key="1">
    <citation type="submission" date="2007-06" db="EMBL/GenBank/DDBJ databases">
        <authorList>
            <person name="Shimkets L."/>
            <person name="Ferriera S."/>
            <person name="Johnson J."/>
            <person name="Kravitz S."/>
            <person name="Beeson K."/>
            <person name="Sutton G."/>
            <person name="Rogers Y.-H."/>
            <person name="Friedman R."/>
            <person name="Frazier M."/>
            <person name="Venter J.C."/>
        </authorList>
    </citation>
    <scope>NUCLEOTIDE SEQUENCE [LARGE SCALE GENOMIC DNA]</scope>
    <source>
        <strain evidence="1 2">SIR-1</strain>
    </source>
</reference>
<protein>
    <submittedName>
        <fullName evidence="1">Deoxyinosine 3'endonuclease (Endonuclease V)</fullName>
    </submittedName>
</protein>
<dbReference type="STRING" id="391625.PPSIR1_29413"/>
<dbReference type="InterPro" id="IPR007581">
    <property type="entry name" value="Endonuclease-V"/>
</dbReference>
<dbReference type="GO" id="GO:0006281">
    <property type="term" value="P:DNA repair"/>
    <property type="evidence" value="ECO:0007669"/>
    <property type="project" value="InterPro"/>
</dbReference>
<dbReference type="eggNOG" id="COG1515">
    <property type="taxonomic scope" value="Bacteria"/>
</dbReference>
<dbReference type="Proteomes" id="UP000005801">
    <property type="component" value="Unassembled WGS sequence"/>
</dbReference>
<proteinExistence type="predicted"/>
<keyword evidence="1" id="KW-0378">Hydrolase</keyword>
<dbReference type="EMBL" id="ABCS01000028">
    <property type="protein sequence ID" value="EDM78652.1"/>
    <property type="molecule type" value="Genomic_DNA"/>
</dbReference>
<dbReference type="Gene3D" id="3.30.2170.10">
    <property type="entry name" value="archaeoglobus fulgidus dsm 4304 superfamily"/>
    <property type="match status" value="1"/>
</dbReference>
<sequence length="185" mass="19872">MAPTDMASTADLAHTGPVILATDVDYPEGAPALAAGVVFEAWTDPAPAREYLVSVPDPAPYVPGQFYRRELPCLQDLLAEVAEDIDTVVIDGYVDLDTRGRMGLGAHLHEALDRELTVIGVAKNAFGGNDAALEVLRGESIKPLFVTARGIDPADAAAAVARMHGRFRLPTLLKRVDRLCRDGRR</sequence>
<evidence type="ECO:0000313" key="2">
    <source>
        <dbReference type="Proteomes" id="UP000005801"/>
    </source>
</evidence>
<dbReference type="AlphaFoldDB" id="A6G650"/>
<keyword evidence="2" id="KW-1185">Reference proteome</keyword>
<name>A6G650_9BACT</name>
<dbReference type="Pfam" id="PF04493">
    <property type="entry name" value="Endonuclease_5"/>
    <property type="match status" value="1"/>
</dbReference>